<evidence type="ECO:0000256" key="4">
    <source>
        <dbReference type="PROSITE-ProRule" id="PRU00285"/>
    </source>
</evidence>
<evidence type="ECO:0000256" key="2">
    <source>
        <dbReference type="ARBA" id="ARBA00022475"/>
    </source>
</evidence>
<dbReference type="PROSITE" id="PS01031">
    <property type="entry name" value="SHSP"/>
    <property type="match status" value="1"/>
</dbReference>
<organism evidence="9 10">
    <name type="scientific">Elaeis guineensis var. tenera</name>
    <name type="common">Oil palm</name>
    <dbReference type="NCBI Taxonomy" id="51953"/>
    <lineage>
        <taxon>Eukaryota</taxon>
        <taxon>Viridiplantae</taxon>
        <taxon>Streptophyta</taxon>
        <taxon>Embryophyta</taxon>
        <taxon>Tracheophyta</taxon>
        <taxon>Spermatophyta</taxon>
        <taxon>Magnoliopsida</taxon>
        <taxon>Liliopsida</taxon>
        <taxon>Arecaceae</taxon>
        <taxon>Arecoideae</taxon>
        <taxon>Cocoseae</taxon>
        <taxon>Elaeidinae</taxon>
        <taxon>Elaeis</taxon>
    </lineage>
</organism>
<dbReference type="AlphaFoldDB" id="A0A6I9RU71"/>
<dbReference type="CDD" id="cd06464">
    <property type="entry name" value="ACD_sHsps-like"/>
    <property type="match status" value="1"/>
</dbReference>
<dbReference type="Gene3D" id="2.60.40.790">
    <property type="match status" value="1"/>
</dbReference>
<comment type="subcellular location">
    <subcellularLocation>
        <location evidence="1">Cell membrane</location>
        <topology evidence="1">Single-pass membrane protein</topology>
    </subcellularLocation>
</comment>
<evidence type="ECO:0000256" key="3">
    <source>
        <dbReference type="ARBA" id="ARBA00022821"/>
    </source>
</evidence>
<dbReference type="RefSeq" id="XP_010932647.2">
    <property type="nucleotide sequence ID" value="XM_010934345.3"/>
</dbReference>
<proteinExistence type="inferred from homology"/>
<keyword evidence="7" id="KW-0812">Transmembrane</keyword>
<dbReference type="PANTHER" id="PTHR43670">
    <property type="entry name" value="HEAT SHOCK PROTEIN 26"/>
    <property type="match status" value="1"/>
</dbReference>
<keyword evidence="3" id="KW-0611">Plant defense</keyword>
<comment type="similarity">
    <text evidence="4 5">Belongs to the small heat shock protein (HSP20) family.</text>
</comment>
<dbReference type="Proteomes" id="UP000504607">
    <property type="component" value="Chromosome 10"/>
</dbReference>
<name>A0A6I9RU71_ELAGV</name>
<keyword evidence="7" id="KW-1133">Transmembrane helix</keyword>
<evidence type="ECO:0000259" key="8">
    <source>
        <dbReference type="PROSITE" id="PS01031"/>
    </source>
</evidence>
<evidence type="ECO:0000313" key="10">
    <source>
        <dbReference type="RefSeq" id="XP_010932647.2"/>
    </source>
</evidence>
<evidence type="ECO:0000256" key="1">
    <source>
        <dbReference type="ARBA" id="ARBA00004162"/>
    </source>
</evidence>
<dbReference type="KEGG" id="egu:105053248"/>
<dbReference type="Pfam" id="PF00011">
    <property type="entry name" value="HSP20"/>
    <property type="match status" value="1"/>
</dbReference>
<dbReference type="PANTHER" id="PTHR43670:SF114">
    <property type="entry name" value="OS05G0592000 PROTEIN"/>
    <property type="match status" value="1"/>
</dbReference>
<dbReference type="GO" id="GO:0005886">
    <property type="term" value="C:plasma membrane"/>
    <property type="evidence" value="ECO:0007669"/>
    <property type="project" value="UniProtKB-SubCell"/>
</dbReference>
<feature type="compositionally biased region" description="Basic and acidic residues" evidence="6">
    <location>
        <begin position="178"/>
        <end position="240"/>
    </location>
</feature>
<feature type="region of interest" description="Disordered" evidence="6">
    <location>
        <begin position="132"/>
        <end position="254"/>
    </location>
</feature>
<gene>
    <name evidence="10" type="primary">LOC105053248</name>
</gene>
<evidence type="ECO:0000256" key="5">
    <source>
        <dbReference type="RuleBase" id="RU003616"/>
    </source>
</evidence>
<sequence length="303" mass="34086">MASISLIINSFKHIRRALSKRENKAKKAHIDMRSAVGQRVYDDFVPSHEFIREETAGTLTVELPGYKKEQIKVQIDKYGKLKISGERPLEGNRWSRFRKEFQVPENCNVGDIRAKFENGRLNVLLPKLITEEVKGQEQPTEAPQKPEESQKPTTEPKPSTSQDDMNQKASVKPNGVAKKQEDEKRGEPAADARKDVQKVGEKEKDQTEEKKYDEKVAGAVKHEEGEKGDAVPDVQKKEAVLEPAAAGNGRNGESKLKHKLDELGFDFDKQKQIMVNGIVAAVLLVGLGWYLTHKLSPMEEGRH</sequence>
<dbReference type="GO" id="GO:0006952">
    <property type="term" value="P:defense response"/>
    <property type="evidence" value="ECO:0007669"/>
    <property type="project" value="UniProtKB-KW"/>
</dbReference>
<dbReference type="SUPFAM" id="SSF49764">
    <property type="entry name" value="HSP20-like chaperones"/>
    <property type="match status" value="1"/>
</dbReference>
<keyword evidence="2" id="KW-1003">Cell membrane</keyword>
<feature type="compositionally biased region" description="Polar residues" evidence="6">
    <location>
        <begin position="151"/>
        <end position="169"/>
    </location>
</feature>
<evidence type="ECO:0000256" key="6">
    <source>
        <dbReference type="SAM" id="MobiDB-lite"/>
    </source>
</evidence>
<feature type="transmembrane region" description="Helical" evidence="7">
    <location>
        <begin position="273"/>
        <end position="292"/>
    </location>
</feature>
<dbReference type="GeneID" id="105053248"/>
<feature type="domain" description="SHSP" evidence="8">
    <location>
        <begin position="39"/>
        <end position="143"/>
    </location>
</feature>
<dbReference type="GO" id="GO:0034605">
    <property type="term" value="P:cellular response to heat"/>
    <property type="evidence" value="ECO:0007669"/>
    <property type="project" value="TreeGrafter"/>
</dbReference>
<evidence type="ECO:0000256" key="7">
    <source>
        <dbReference type="SAM" id="Phobius"/>
    </source>
</evidence>
<reference evidence="10" key="1">
    <citation type="submission" date="2025-08" db="UniProtKB">
        <authorList>
            <consortium name="RefSeq"/>
        </authorList>
    </citation>
    <scope>IDENTIFICATION</scope>
</reference>
<dbReference type="InterPro" id="IPR008978">
    <property type="entry name" value="HSP20-like_chaperone"/>
</dbReference>
<dbReference type="OrthoDB" id="1431247at2759"/>
<accession>A0A6I9RU71</accession>
<keyword evidence="9" id="KW-1185">Reference proteome</keyword>
<evidence type="ECO:0000313" key="9">
    <source>
        <dbReference type="Proteomes" id="UP000504607"/>
    </source>
</evidence>
<protein>
    <submittedName>
        <fullName evidence="10">Protein RESTRICTED TEV MOVEMENT 2</fullName>
    </submittedName>
</protein>
<dbReference type="InterPro" id="IPR002068">
    <property type="entry name" value="A-crystallin/Hsp20_dom"/>
</dbReference>
<keyword evidence="7" id="KW-0472">Membrane</keyword>
<dbReference type="InParanoid" id="A0A6I9RU71"/>